<dbReference type="Gene3D" id="3.40.50.150">
    <property type="entry name" value="Vaccinia Virus protein VP39"/>
    <property type="match status" value="2"/>
</dbReference>
<dbReference type="Pfam" id="PF26049">
    <property type="entry name" value="RLMG_N"/>
    <property type="match status" value="1"/>
</dbReference>
<evidence type="ECO:0000256" key="3">
    <source>
        <dbReference type="ARBA" id="ARBA00022603"/>
    </source>
</evidence>
<dbReference type="EMBL" id="BJYK01000013">
    <property type="protein sequence ID" value="GEN81555.1"/>
    <property type="molecule type" value="Genomic_DNA"/>
</dbReference>
<comment type="caution">
    <text evidence="7">The sequence shown here is derived from an EMBL/GenBank/DDBJ whole genome shotgun (WGS) entry which is preliminary data.</text>
</comment>
<evidence type="ECO:0000256" key="4">
    <source>
        <dbReference type="ARBA" id="ARBA00022679"/>
    </source>
</evidence>
<evidence type="ECO:0000256" key="2">
    <source>
        <dbReference type="ARBA" id="ARBA00022552"/>
    </source>
</evidence>
<dbReference type="InterPro" id="IPR001091">
    <property type="entry name" value="RM_Methyltransferase"/>
</dbReference>
<proteinExistence type="predicted"/>
<keyword evidence="2" id="KW-0698">rRNA processing</keyword>
<dbReference type="InterPro" id="IPR002052">
    <property type="entry name" value="DNA_methylase_N6_adenine_CS"/>
</dbReference>
<accession>A0A511Z277</accession>
<dbReference type="InterPro" id="IPR029063">
    <property type="entry name" value="SAM-dependent_MTases_sf"/>
</dbReference>
<keyword evidence="4 7" id="KW-0808">Transferase</keyword>
<evidence type="ECO:0000313" key="7">
    <source>
        <dbReference type="EMBL" id="GEN81555.1"/>
    </source>
</evidence>
<evidence type="ECO:0000313" key="8">
    <source>
        <dbReference type="Proteomes" id="UP000321484"/>
    </source>
</evidence>
<dbReference type="SUPFAM" id="SSF53335">
    <property type="entry name" value="S-adenosyl-L-methionine-dependent methyltransferases"/>
    <property type="match status" value="1"/>
</dbReference>
<dbReference type="PANTHER" id="PTHR47816">
    <property type="entry name" value="RIBOSOMAL RNA SMALL SUBUNIT METHYLTRANSFERASE C"/>
    <property type="match status" value="1"/>
</dbReference>
<dbReference type="AlphaFoldDB" id="A0A511Z277"/>
<evidence type="ECO:0000259" key="5">
    <source>
        <dbReference type="Pfam" id="PF05175"/>
    </source>
</evidence>
<dbReference type="GO" id="GO:0003677">
    <property type="term" value="F:DNA binding"/>
    <property type="evidence" value="ECO:0007669"/>
    <property type="project" value="InterPro"/>
</dbReference>
<dbReference type="Pfam" id="PF05175">
    <property type="entry name" value="MTS"/>
    <property type="match status" value="1"/>
</dbReference>
<feature type="domain" description="RlmG N-terminal" evidence="6">
    <location>
        <begin position="27"/>
        <end position="197"/>
    </location>
</feature>
<dbReference type="PANTHER" id="PTHR47816:SF5">
    <property type="entry name" value="RIBOSOMAL RNA LARGE SUBUNIT METHYLTRANSFERASE G"/>
    <property type="match status" value="1"/>
</dbReference>
<dbReference type="Proteomes" id="UP000321484">
    <property type="component" value="Unassembled WGS sequence"/>
</dbReference>
<keyword evidence="3 7" id="KW-0489">Methyltransferase</keyword>
<dbReference type="PROSITE" id="PS00092">
    <property type="entry name" value="N6_MTASE"/>
    <property type="match status" value="1"/>
</dbReference>
<reference evidence="7 8" key="1">
    <citation type="submission" date="2019-07" db="EMBL/GenBank/DDBJ databases">
        <title>Whole genome shotgun sequence of Actinotalea fermentans NBRC 105374.</title>
        <authorList>
            <person name="Hosoyama A."/>
            <person name="Uohara A."/>
            <person name="Ohji S."/>
            <person name="Ichikawa N."/>
        </authorList>
    </citation>
    <scope>NUCLEOTIDE SEQUENCE [LARGE SCALE GENOMIC DNA]</scope>
    <source>
        <strain evidence="7 8">NBRC 105374</strain>
    </source>
</reference>
<dbReference type="GO" id="GO:0006364">
    <property type="term" value="P:rRNA processing"/>
    <property type="evidence" value="ECO:0007669"/>
    <property type="project" value="UniProtKB-KW"/>
</dbReference>
<evidence type="ECO:0000259" key="6">
    <source>
        <dbReference type="Pfam" id="PF26049"/>
    </source>
</evidence>
<dbReference type="GO" id="GO:0032259">
    <property type="term" value="P:methylation"/>
    <property type="evidence" value="ECO:0007669"/>
    <property type="project" value="UniProtKB-KW"/>
</dbReference>
<dbReference type="GO" id="GO:0008170">
    <property type="term" value="F:N-methyltransferase activity"/>
    <property type="evidence" value="ECO:0007669"/>
    <property type="project" value="InterPro"/>
</dbReference>
<organism evidence="7 8">
    <name type="scientific">Actinotalea fermentans</name>
    <dbReference type="NCBI Taxonomy" id="43671"/>
    <lineage>
        <taxon>Bacteria</taxon>
        <taxon>Bacillati</taxon>
        <taxon>Actinomycetota</taxon>
        <taxon>Actinomycetes</taxon>
        <taxon>Micrococcales</taxon>
        <taxon>Cellulomonadaceae</taxon>
        <taxon>Actinotalea</taxon>
    </lineage>
</organism>
<name>A0A511Z277_9CELL</name>
<evidence type="ECO:0000256" key="1">
    <source>
        <dbReference type="ARBA" id="ARBA00022490"/>
    </source>
</evidence>
<keyword evidence="8" id="KW-1185">Reference proteome</keyword>
<dbReference type="InterPro" id="IPR058679">
    <property type="entry name" value="RlmG_N"/>
</dbReference>
<dbReference type="CDD" id="cd02440">
    <property type="entry name" value="AdoMet_MTases"/>
    <property type="match status" value="1"/>
</dbReference>
<dbReference type="PRINTS" id="PR00508">
    <property type="entry name" value="S21N4MTFRASE"/>
</dbReference>
<gene>
    <name evidence="7" type="primary">rlmG</name>
    <name evidence="7" type="ORF">AFE02nite_32890</name>
</gene>
<dbReference type="GO" id="GO:0008757">
    <property type="term" value="F:S-adenosylmethionine-dependent methyltransferase activity"/>
    <property type="evidence" value="ECO:0007669"/>
    <property type="project" value="InterPro"/>
</dbReference>
<keyword evidence="1" id="KW-0963">Cytoplasm</keyword>
<dbReference type="InterPro" id="IPR007848">
    <property type="entry name" value="Small_mtfrase_dom"/>
</dbReference>
<sequence length="406" mass="42170">MRGSAAGAGRADGAWDDGPVTTFSFDDLRRFPDVEAVNLVAADATDRLILDEAAADLATAPAGTVCVVGDRYGALTLGAVALHGVTGVRTHQDRLVGEQALTANAERLGLSGTFTTHLLDDGALAGARVVLWQLPASLDELDEVAEAIATHAHPEVRVYAGGRVKHMTHGMNDVLGRWFSDVQARLARQKSRVLVAAAPRPAGDRPAPDWPAAERHDDLGLTVLAHGGVFAGTGVDIGTRFLLASEDQMAPAAETALDLGCGTGVLAVSLAQARPALRVTATDESAAAVASARATAEANGVADRVTVARDVAAAGVPDASVDLVVLNPPFHVGTTVHSGIARRLFADAARVLRPGGELWVVWNSHLQYRPVLTTLVGPTRQADRNAKFTVTVSTKAVSTKAVSTKA</sequence>
<dbReference type="InterPro" id="IPR046977">
    <property type="entry name" value="RsmC/RlmG"/>
</dbReference>
<feature type="domain" description="Methyltransferase small" evidence="5">
    <location>
        <begin position="221"/>
        <end position="391"/>
    </location>
</feature>
<protein>
    <submittedName>
        <fullName evidence="7">Ribosomal RNA large subunit methyltransferase G</fullName>
    </submittedName>
</protein>